<keyword evidence="5" id="KW-0378">Hydrolase</keyword>
<reference evidence="8" key="3">
    <citation type="submission" date="2023-03" db="EMBL/GenBank/DDBJ databases">
        <title>Draft genome sequence of a Mycolicibacterium mageritense strain H4_3_1 isolated from a hybrid biological-inorganic system reactor.</title>
        <authorList>
            <person name="Feng X."/>
            <person name="Kazama D."/>
            <person name="Sato K."/>
            <person name="Kobayashi H."/>
        </authorList>
    </citation>
    <scope>NUCLEOTIDE SEQUENCE</scope>
    <source>
        <strain evidence="8">H4_3_1</strain>
    </source>
</reference>
<evidence type="ECO:0000313" key="10">
    <source>
        <dbReference type="Proteomes" id="UP001241092"/>
    </source>
</evidence>
<dbReference type="Gene3D" id="2.40.30.40">
    <property type="entry name" value="Peptidase M42, domain 2"/>
    <property type="match status" value="1"/>
</dbReference>
<evidence type="ECO:0000256" key="3">
    <source>
        <dbReference type="ARBA" id="ARBA00022670"/>
    </source>
</evidence>
<dbReference type="NCBIfam" id="TIGR03106">
    <property type="entry name" value="trio_M42_hydro"/>
    <property type="match status" value="1"/>
</dbReference>
<reference evidence="7 9" key="1">
    <citation type="journal article" date="2019" name="Emerg. Microbes Infect.">
        <title>Comprehensive subspecies identification of 175 nontuberculous mycobacteria species based on 7547 genomic profiles.</title>
        <authorList>
            <person name="Matsumoto Y."/>
            <person name="Kinjo T."/>
            <person name="Motooka D."/>
            <person name="Nabeya D."/>
            <person name="Jung N."/>
            <person name="Uechi K."/>
            <person name="Horii T."/>
            <person name="Iida T."/>
            <person name="Fujita J."/>
            <person name="Nakamura S."/>
        </authorList>
    </citation>
    <scope>NUCLEOTIDE SEQUENCE [LARGE SCALE GENOMIC DNA]</scope>
    <source>
        <strain evidence="7 9">JCM 12375</strain>
    </source>
</reference>
<dbReference type="GO" id="GO:0006508">
    <property type="term" value="P:proteolysis"/>
    <property type="evidence" value="ECO:0007669"/>
    <property type="project" value="UniProtKB-KW"/>
</dbReference>
<dbReference type="PANTHER" id="PTHR32481">
    <property type="entry name" value="AMINOPEPTIDASE"/>
    <property type="match status" value="1"/>
</dbReference>
<proteinExistence type="inferred from homology"/>
<dbReference type="InterPro" id="IPR008007">
    <property type="entry name" value="Peptidase_M42"/>
</dbReference>
<dbReference type="Proteomes" id="UP000465622">
    <property type="component" value="Chromosome"/>
</dbReference>
<keyword evidence="4" id="KW-0479">Metal-binding</keyword>
<dbReference type="GO" id="GO:0046872">
    <property type="term" value="F:metal ion binding"/>
    <property type="evidence" value="ECO:0007669"/>
    <property type="project" value="UniProtKB-KW"/>
</dbReference>
<dbReference type="GO" id="GO:0004177">
    <property type="term" value="F:aminopeptidase activity"/>
    <property type="evidence" value="ECO:0007669"/>
    <property type="project" value="UniProtKB-KW"/>
</dbReference>
<dbReference type="Gene3D" id="3.40.630.10">
    <property type="entry name" value="Zn peptidases"/>
    <property type="match status" value="1"/>
</dbReference>
<evidence type="ECO:0000256" key="1">
    <source>
        <dbReference type="ARBA" id="ARBA00006272"/>
    </source>
</evidence>
<evidence type="ECO:0000256" key="5">
    <source>
        <dbReference type="ARBA" id="ARBA00022801"/>
    </source>
</evidence>
<reference evidence="7" key="2">
    <citation type="submission" date="2020-02" db="EMBL/GenBank/DDBJ databases">
        <authorList>
            <person name="Matsumoto Y."/>
            <person name="Motooka D."/>
            <person name="Nakamura S."/>
        </authorList>
    </citation>
    <scope>NUCLEOTIDE SEQUENCE</scope>
    <source>
        <strain evidence="7">JCM 12375</strain>
    </source>
</reference>
<sequence length="411" mass="44329">MAESAVMPEAERKWMVDTLLALLQTPSPSGRTDAVMQLIGDILNDLGVPFTLTRRGALTAELPGESDSIDRALVVHADTIGCMVRNLKDNGRLELVPVGTFSARFAAGARVRIFSDDPDEFFTGTIMPLKASGHAFGDEIDTQPTDWDHVEVRVDRNVSNRADLENLGLNVGDFVALIASPELTEDGFVVSRHLDGKAGVAVALALAKTIAEQKIVLPHRAMLMVTITEEVGHGASHGLPPDVAELVSVDNAVCAPGQHSIEHGVTIPMADLHGPFDYHLTRKLCRLAKGQNIPFARDVFRYYRSDAAAAIEAGAGTRAALVGFGLDGSHGWERTHLDSLEATYLLLHSWLQTPLTFEAWDAAPTGNLRDFPSSKQPAPSEQWVPLSRGDHTEPGEASPGEHWPPSEGPQS</sequence>
<organism evidence="8 10">
    <name type="scientific">Mycolicibacterium mageritense</name>
    <name type="common">Mycobacterium mageritense</name>
    <dbReference type="NCBI Taxonomy" id="53462"/>
    <lineage>
        <taxon>Bacteria</taxon>
        <taxon>Bacillati</taxon>
        <taxon>Actinomycetota</taxon>
        <taxon>Actinomycetes</taxon>
        <taxon>Mycobacteriales</taxon>
        <taxon>Mycobacteriaceae</taxon>
        <taxon>Mycolicibacterium</taxon>
    </lineage>
</organism>
<dbReference type="PANTHER" id="PTHR32481:SF7">
    <property type="entry name" value="AMINOPEPTIDASE YHFE-RELATED"/>
    <property type="match status" value="1"/>
</dbReference>
<evidence type="ECO:0000256" key="6">
    <source>
        <dbReference type="SAM" id="MobiDB-lite"/>
    </source>
</evidence>
<keyword evidence="2" id="KW-0031">Aminopeptidase</keyword>
<gene>
    <name evidence="8" type="ORF">hbim_04915</name>
    <name evidence="7" type="ORF">MMAGJ_54160</name>
</gene>
<evidence type="ECO:0000256" key="4">
    <source>
        <dbReference type="ARBA" id="ARBA00022723"/>
    </source>
</evidence>
<dbReference type="SUPFAM" id="SSF53187">
    <property type="entry name" value="Zn-dependent exopeptidases"/>
    <property type="match status" value="1"/>
</dbReference>
<keyword evidence="9" id="KW-1185">Reference proteome</keyword>
<dbReference type="CDD" id="cd05657">
    <property type="entry name" value="M42_glucanase_like"/>
    <property type="match status" value="1"/>
</dbReference>
<dbReference type="SUPFAM" id="SSF101821">
    <property type="entry name" value="Aminopeptidase/glucanase lid domain"/>
    <property type="match status" value="1"/>
</dbReference>
<keyword evidence="3" id="KW-0645">Protease</keyword>
<evidence type="ECO:0000256" key="2">
    <source>
        <dbReference type="ARBA" id="ARBA00022438"/>
    </source>
</evidence>
<name>A0AAI8TY32_MYCME</name>
<dbReference type="EMBL" id="AP027452">
    <property type="protein sequence ID" value="BDY30964.1"/>
    <property type="molecule type" value="Genomic_DNA"/>
</dbReference>
<comment type="similarity">
    <text evidence="1">Belongs to the peptidase M42 family.</text>
</comment>
<dbReference type="InterPro" id="IPR017537">
    <property type="entry name" value="Peptidase_M42_hydrolase"/>
</dbReference>
<feature type="region of interest" description="Disordered" evidence="6">
    <location>
        <begin position="368"/>
        <end position="411"/>
    </location>
</feature>
<dbReference type="Pfam" id="PF05343">
    <property type="entry name" value="Peptidase_M42"/>
    <property type="match status" value="1"/>
</dbReference>
<evidence type="ECO:0000313" key="9">
    <source>
        <dbReference type="Proteomes" id="UP000465622"/>
    </source>
</evidence>
<dbReference type="InterPro" id="IPR051464">
    <property type="entry name" value="Peptidase_M42_aminopept"/>
</dbReference>
<dbReference type="EMBL" id="AP022567">
    <property type="protein sequence ID" value="BBX36134.1"/>
    <property type="molecule type" value="Genomic_DNA"/>
</dbReference>
<evidence type="ECO:0000313" key="7">
    <source>
        <dbReference type="EMBL" id="BBX36134.1"/>
    </source>
</evidence>
<accession>A0AAI8TY32</accession>
<dbReference type="AlphaFoldDB" id="A0AAI8TY32"/>
<evidence type="ECO:0000313" key="8">
    <source>
        <dbReference type="EMBL" id="BDY30964.1"/>
    </source>
</evidence>
<protein>
    <submittedName>
        <fullName evidence="7">Peptidase M42</fullName>
    </submittedName>
</protein>
<dbReference type="Proteomes" id="UP001241092">
    <property type="component" value="Chromosome"/>
</dbReference>
<dbReference type="InterPro" id="IPR023367">
    <property type="entry name" value="Peptidase_M42_dom2"/>
</dbReference>